<dbReference type="Gene3D" id="1.10.10.1400">
    <property type="entry name" value="Terminase, small subunit, N-terminal DNA-binding domain, HTH motif"/>
    <property type="match status" value="1"/>
</dbReference>
<dbReference type="InterPro" id="IPR038713">
    <property type="entry name" value="Terminase_Gp1_N_sf"/>
</dbReference>
<reference evidence="1" key="1">
    <citation type="submission" date="2018-05" db="EMBL/GenBank/DDBJ databases">
        <authorList>
            <person name="Lanie J.A."/>
            <person name="Ng W.-L."/>
            <person name="Kazmierczak K.M."/>
            <person name="Andrzejewski T.M."/>
            <person name="Davidsen T.M."/>
            <person name="Wayne K.J."/>
            <person name="Tettelin H."/>
            <person name="Glass J.I."/>
            <person name="Rusch D."/>
            <person name="Podicherti R."/>
            <person name="Tsui H.-C.T."/>
            <person name="Winkler M.E."/>
        </authorList>
    </citation>
    <scope>NUCLEOTIDE SEQUENCE</scope>
</reference>
<evidence type="ECO:0000313" key="1">
    <source>
        <dbReference type="EMBL" id="SVC61598.1"/>
    </source>
</evidence>
<sequence length="156" mass="16841">MSNKSIQSLATFTSSLSKDGRSAERELTERQQSFLDNLINTGGDPKEAAELAGYAEGSYTQVVKALKEEIIELASHILAQSAPKAAIKLVDVMDSEEPIPQASVRLQAAQTILDRIGLGKTERMNVNHKVNGGVFILPEKSVNVFDAEVVTVEQSA</sequence>
<organism evidence="1">
    <name type="scientific">marine metagenome</name>
    <dbReference type="NCBI Taxonomy" id="408172"/>
    <lineage>
        <taxon>unclassified sequences</taxon>
        <taxon>metagenomes</taxon>
        <taxon>ecological metagenomes</taxon>
    </lineage>
</organism>
<name>A0A382NM75_9ZZZZ</name>
<accession>A0A382NM75</accession>
<protein>
    <recommendedName>
        <fullName evidence="2">Terminase small subunit</fullName>
    </recommendedName>
</protein>
<proteinExistence type="predicted"/>
<gene>
    <name evidence="1" type="ORF">METZ01_LOCUS314452</name>
</gene>
<dbReference type="AlphaFoldDB" id="A0A382NM75"/>
<dbReference type="EMBL" id="UINC01101069">
    <property type="protein sequence ID" value="SVC61598.1"/>
    <property type="molecule type" value="Genomic_DNA"/>
</dbReference>
<evidence type="ECO:0008006" key="2">
    <source>
        <dbReference type="Google" id="ProtNLM"/>
    </source>
</evidence>